<protein>
    <submittedName>
        <fullName evidence="2">Hypp3448 protein</fullName>
    </submittedName>
</protein>
<dbReference type="EMBL" id="OV696690">
    <property type="protein sequence ID" value="CAH1266628.1"/>
    <property type="molecule type" value="Genomic_DNA"/>
</dbReference>
<organism evidence="2 3">
    <name type="scientific">Branchiostoma lanceolatum</name>
    <name type="common">Common lancelet</name>
    <name type="synonym">Amphioxus lanceolatum</name>
    <dbReference type="NCBI Taxonomy" id="7740"/>
    <lineage>
        <taxon>Eukaryota</taxon>
        <taxon>Metazoa</taxon>
        <taxon>Chordata</taxon>
        <taxon>Cephalochordata</taxon>
        <taxon>Leptocardii</taxon>
        <taxon>Amphioxiformes</taxon>
        <taxon>Branchiostomatidae</taxon>
        <taxon>Branchiostoma</taxon>
    </lineage>
</organism>
<proteinExistence type="predicted"/>
<accession>A0A8K0EXW5</accession>
<evidence type="ECO:0000313" key="2">
    <source>
        <dbReference type="EMBL" id="CAH1266628.1"/>
    </source>
</evidence>
<dbReference type="AlphaFoldDB" id="A0A8K0EXW5"/>
<feature type="compositionally biased region" description="Polar residues" evidence="1">
    <location>
        <begin position="325"/>
        <end position="342"/>
    </location>
</feature>
<feature type="compositionally biased region" description="Polar residues" evidence="1">
    <location>
        <begin position="286"/>
        <end position="302"/>
    </location>
</feature>
<dbReference type="Proteomes" id="UP000838412">
    <property type="component" value="Chromosome 5"/>
</dbReference>
<sequence length="396" mass="44037">MTTIIGAASHRYLYAKHRNVVKSPSVSHQPPTSPSDRLLIATVTPSIGKYRKVTVPVAAGVRADHRSGSSSKPFRQELKHRKVSLPAAAGLRQEQRKVALLAVARFQPHHVSGFTSLPLPKHWKVSVNDSRRCPTRTGTGTRITSVRLRQALNHRKVSLAAGSRRSLTRTAESPRAVSCPLSTRSWERLHIATDMPSIEKYRKVSVPVAEVLRAEHPKMSFREPVSTRSWERLYIATDMPSIEKYRKVSVLVGAGTGLRADHRSGFPSLPSSERLLIAAVTPSIETSESLPTGSRRSPTKTAESLRAGSRRSPSRSSERLPIATVSPSIETSESLPTGSLSSPTRLSVLRQLGPIWQVRLAEDHDHCIYNRWDPSWRRKQNLVHEKLHGEEHSRSQ</sequence>
<feature type="region of interest" description="Disordered" evidence="1">
    <location>
        <begin position="286"/>
        <end position="342"/>
    </location>
</feature>
<evidence type="ECO:0000313" key="3">
    <source>
        <dbReference type="Proteomes" id="UP000838412"/>
    </source>
</evidence>
<gene>
    <name evidence="2" type="primary">Hypp3448</name>
    <name evidence="2" type="ORF">BLAG_LOCUS20179</name>
</gene>
<evidence type="ECO:0000256" key="1">
    <source>
        <dbReference type="SAM" id="MobiDB-lite"/>
    </source>
</evidence>
<reference evidence="2" key="1">
    <citation type="submission" date="2022-01" db="EMBL/GenBank/DDBJ databases">
        <authorList>
            <person name="Braso-Vives M."/>
        </authorList>
    </citation>
    <scope>NUCLEOTIDE SEQUENCE</scope>
</reference>
<keyword evidence="3" id="KW-1185">Reference proteome</keyword>
<name>A0A8K0EXW5_BRALA</name>